<evidence type="ECO:0008006" key="3">
    <source>
        <dbReference type="Google" id="ProtNLM"/>
    </source>
</evidence>
<dbReference type="HOGENOM" id="CLU_072546_1_0_4"/>
<protein>
    <recommendedName>
        <fullName evidence="3">Serine protease</fullName>
    </recommendedName>
</protein>
<proteinExistence type="predicted"/>
<name>Q1LQ43_CUPMC</name>
<dbReference type="eggNOG" id="COG0265">
    <property type="taxonomic scope" value="Bacteria"/>
</dbReference>
<dbReference type="SUPFAM" id="SSF50494">
    <property type="entry name" value="Trypsin-like serine proteases"/>
    <property type="match status" value="1"/>
</dbReference>
<dbReference type="RefSeq" id="WP_011515675.1">
    <property type="nucleotide sequence ID" value="NC_007973.1"/>
</dbReference>
<dbReference type="AlphaFoldDB" id="Q1LQ43"/>
<dbReference type="Pfam" id="PF13365">
    <property type="entry name" value="Trypsin_2"/>
    <property type="match status" value="1"/>
</dbReference>
<evidence type="ECO:0000313" key="1">
    <source>
        <dbReference type="EMBL" id="ABF07733.1"/>
    </source>
</evidence>
<dbReference type="InterPro" id="IPR009003">
    <property type="entry name" value="Peptidase_S1_PA"/>
</dbReference>
<accession>Q1LQ43</accession>
<sequence>MQVKTISEQLFFSTVRIDTVAANGSSGSGTGFFFGHKFGGDKQALFVVTNKHVVTGMREGRFSFLKQKDGQPTLGDGFNLHIGQQDWQSMWFGHPDQDVDIAICPLVPLLEFVKQHHGTDLFFRAVETSMIPTQQQLAELDAVEPVTFIGYPNGIWDSKNLLPVARRGTTASPMEVDFEGTPRFLIDASVFGGSSGSPVFILNQGSFATKDGGLAIGSRFYFVGVIAAVFFRTHLNQIIPVPIPTQVQPMAQQQEMIDLGIVFKAGTVVETIDAFLKAHNVDTTAPQVAADLAPQA</sequence>
<dbReference type="STRING" id="266264.Rmet_0847"/>
<organism evidence="1 2">
    <name type="scientific">Cupriavidus metallidurans (strain ATCC 43123 / DSM 2839 / NBRC 102507 / CH34)</name>
    <name type="common">Ralstonia metallidurans</name>
    <dbReference type="NCBI Taxonomy" id="266264"/>
    <lineage>
        <taxon>Bacteria</taxon>
        <taxon>Pseudomonadati</taxon>
        <taxon>Pseudomonadota</taxon>
        <taxon>Betaproteobacteria</taxon>
        <taxon>Burkholderiales</taxon>
        <taxon>Burkholderiaceae</taxon>
        <taxon>Cupriavidus</taxon>
    </lineage>
</organism>
<dbReference type="Proteomes" id="UP000002429">
    <property type="component" value="Chromosome"/>
</dbReference>
<dbReference type="Gene3D" id="2.40.10.10">
    <property type="entry name" value="Trypsin-like serine proteases"/>
    <property type="match status" value="2"/>
</dbReference>
<reference evidence="2" key="1">
    <citation type="journal article" date="2010" name="PLoS ONE">
        <title>The complete genome sequence of Cupriavidus metallidurans strain CH34, a master survivalist in harsh and anthropogenic environments.</title>
        <authorList>
            <person name="Janssen P.J."/>
            <person name="Van Houdt R."/>
            <person name="Moors H."/>
            <person name="Monsieurs P."/>
            <person name="Morin N."/>
            <person name="Michaux A."/>
            <person name="Benotmane M.A."/>
            <person name="Leys N."/>
            <person name="Vallaeys T."/>
            <person name="Lapidus A."/>
            <person name="Monchy S."/>
            <person name="Medigue C."/>
            <person name="Taghavi S."/>
            <person name="McCorkle S."/>
            <person name="Dunn J."/>
            <person name="van der Lelie D."/>
            <person name="Mergeay M."/>
        </authorList>
    </citation>
    <scope>NUCLEOTIDE SEQUENCE [LARGE SCALE GENOMIC DNA]</scope>
    <source>
        <strain evidence="2">ATCC 43123 / DSM 2839 / NBRC 102507 / CH34</strain>
    </source>
</reference>
<dbReference type="KEGG" id="rme:Rmet_0847"/>
<dbReference type="InterPro" id="IPR043504">
    <property type="entry name" value="Peptidase_S1_PA_chymotrypsin"/>
</dbReference>
<dbReference type="EMBL" id="CP000352">
    <property type="protein sequence ID" value="ABF07733.1"/>
    <property type="molecule type" value="Genomic_DNA"/>
</dbReference>
<gene>
    <name evidence="1" type="ordered locus">Rmet_0847</name>
</gene>
<evidence type="ECO:0000313" key="2">
    <source>
        <dbReference type="Proteomes" id="UP000002429"/>
    </source>
</evidence>
<keyword evidence="2" id="KW-1185">Reference proteome</keyword>